<dbReference type="GO" id="GO:0005886">
    <property type="term" value="C:plasma membrane"/>
    <property type="evidence" value="ECO:0007669"/>
    <property type="project" value="UniProtKB-SubCell"/>
</dbReference>
<feature type="transmembrane region" description="Helical" evidence="15">
    <location>
        <begin position="309"/>
        <end position="329"/>
    </location>
</feature>
<evidence type="ECO:0000256" key="11">
    <source>
        <dbReference type="ARBA" id="ARBA00023136"/>
    </source>
</evidence>
<evidence type="ECO:0000256" key="6">
    <source>
        <dbReference type="ARBA" id="ARBA00022692"/>
    </source>
</evidence>
<evidence type="ECO:0000256" key="3">
    <source>
        <dbReference type="ARBA" id="ARBA00012668"/>
    </source>
</evidence>
<feature type="region of interest" description="Disordered" evidence="14">
    <location>
        <begin position="591"/>
        <end position="610"/>
    </location>
</feature>
<dbReference type="PROSITE" id="PS51384">
    <property type="entry name" value="FAD_FR"/>
    <property type="match status" value="1"/>
</dbReference>
<dbReference type="GO" id="GO:0006826">
    <property type="term" value="P:iron ion transport"/>
    <property type="evidence" value="ECO:0007669"/>
    <property type="project" value="TreeGrafter"/>
</dbReference>
<comment type="catalytic activity">
    <reaction evidence="13">
        <text>2 a Fe(II)-siderophore + NADP(+) + H(+) = 2 a Fe(III)-siderophore + NADPH</text>
        <dbReference type="Rhea" id="RHEA:28795"/>
        <dbReference type="Rhea" id="RHEA-COMP:11342"/>
        <dbReference type="Rhea" id="RHEA-COMP:11344"/>
        <dbReference type="ChEBI" id="CHEBI:15378"/>
        <dbReference type="ChEBI" id="CHEBI:29033"/>
        <dbReference type="ChEBI" id="CHEBI:29034"/>
        <dbReference type="ChEBI" id="CHEBI:57783"/>
        <dbReference type="ChEBI" id="CHEBI:58349"/>
        <dbReference type="EC" id="1.16.1.9"/>
    </reaction>
</comment>
<dbReference type="InterPro" id="IPR039261">
    <property type="entry name" value="FNR_nucleotide-bd"/>
</dbReference>
<reference evidence="17" key="1">
    <citation type="submission" date="2015-01" db="EMBL/GenBank/DDBJ databases">
        <title>The Genome Sequence of Cryptococcus gattii CA1280.</title>
        <authorList>
            <consortium name="The Broad Institute Genomics Platform"/>
            <person name="Cuomo C."/>
            <person name="Litvintseva A."/>
            <person name="Chen Y."/>
            <person name="Heitman J."/>
            <person name="Sun S."/>
            <person name="Springer D."/>
            <person name="Dromer F."/>
            <person name="Young S."/>
            <person name="Zeng Q."/>
            <person name="Gargeya S."/>
            <person name="Abouelleil A."/>
            <person name="Alvarado L."/>
            <person name="Chapman S.B."/>
            <person name="Gainer-Dewar J."/>
            <person name="Goldberg J."/>
            <person name="Griggs A."/>
            <person name="Gujja S."/>
            <person name="Hansen M."/>
            <person name="Howarth C."/>
            <person name="Imamovic A."/>
            <person name="Larimer J."/>
            <person name="Murphy C."/>
            <person name="Naylor J."/>
            <person name="Pearson M."/>
            <person name="Priest M."/>
            <person name="Roberts A."/>
            <person name="Saif S."/>
            <person name="Shea T."/>
            <person name="Sykes S."/>
            <person name="Wortman J."/>
            <person name="Nusbaum C."/>
            <person name="Birren B."/>
        </authorList>
    </citation>
    <scope>NUCLEOTIDE SEQUENCE [LARGE SCALE GENOMIC DNA]</scope>
    <source>
        <strain evidence="17">CA1280</strain>
    </source>
</reference>
<dbReference type="HOGENOM" id="CLU_017408_3_0_1"/>
<feature type="transmembrane region" description="Helical" evidence="15">
    <location>
        <begin position="172"/>
        <end position="190"/>
    </location>
</feature>
<feature type="compositionally biased region" description="Low complexity" evidence="14">
    <location>
        <begin position="591"/>
        <end position="602"/>
    </location>
</feature>
<evidence type="ECO:0000256" key="7">
    <source>
        <dbReference type="ARBA" id="ARBA00022982"/>
    </source>
</evidence>
<dbReference type="GO" id="GO:0015677">
    <property type="term" value="P:copper ion import"/>
    <property type="evidence" value="ECO:0007669"/>
    <property type="project" value="TreeGrafter"/>
</dbReference>
<keyword evidence="12" id="KW-0325">Glycoprotein</keyword>
<evidence type="ECO:0000256" key="2">
    <source>
        <dbReference type="ARBA" id="ARBA00006278"/>
    </source>
</evidence>
<dbReference type="InterPro" id="IPR013121">
    <property type="entry name" value="Fe_red_NAD-bd_6"/>
</dbReference>
<comment type="subcellular location">
    <subcellularLocation>
        <location evidence="1">Cell membrane</location>
        <topology evidence="1">Multi-pass membrane protein</topology>
    </subcellularLocation>
</comment>
<evidence type="ECO:0000256" key="10">
    <source>
        <dbReference type="ARBA" id="ARBA00023065"/>
    </source>
</evidence>
<feature type="compositionally biased region" description="Low complexity" evidence="14">
    <location>
        <begin position="103"/>
        <end position="129"/>
    </location>
</feature>
<feature type="transmembrane region" description="Helical" evidence="15">
    <location>
        <begin position="279"/>
        <end position="302"/>
    </location>
</feature>
<accession>A0A0D0TRU0</accession>
<protein>
    <recommendedName>
        <fullName evidence="3">ferric-chelate reductase (NADPH)</fullName>
        <ecNumber evidence="3">1.16.1.9</ecNumber>
    </recommendedName>
</protein>
<dbReference type="SFLD" id="SFLDS00052">
    <property type="entry name" value="Ferric_Reductase_Domain"/>
    <property type="match status" value="1"/>
</dbReference>
<dbReference type="GO" id="GO:0006879">
    <property type="term" value="P:intracellular iron ion homeostasis"/>
    <property type="evidence" value="ECO:0007669"/>
    <property type="project" value="TreeGrafter"/>
</dbReference>
<name>A0A0D0TRU0_CRYGA</name>
<dbReference type="Pfam" id="PF08022">
    <property type="entry name" value="FAD_binding_8"/>
    <property type="match status" value="1"/>
</dbReference>
<feature type="transmembrane region" description="Helical" evidence="15">
    <location>
        <begin position="246"/>
        <end position="267"/>
    </location>
</feature>
<evidence type="ECO:0000256" key="15">
    <source>
        <dbReference type="SAM" id="Phobius"/>
    </source>
</evidence>
<evidence type="ECO:0000256" key="5">
    <source>
        <dbReference type="ARBA" id="ARBA00022475"/>
    </source>
</evidence>
<dbReference type="OrthoDB" id="17725at2759"/>
<feature type="transmembrane region" description="Helical" evidence="15">
    <location>
        <begin position="210"/>
        <end position="234"/>
    </location>
</feature>
<dbReference type="Gene3D" id="3.40.50.80">
    <property type="entry name" value="Nucleotide-binding domain of ferredoxin-NADP reductase (FNR) module"/>
    <property type="match status" value="1"/>
</dbReference>
<evidence type="ECO:0000256" key="1">
    <source>
        <dbReference type="ARBA" id="ARBA00004651"/>
    </source>
</evidence>
<dbReference type="PANTHER" id="PTHR32361:SF9">
    <property type="entry name" value="FERRIC REDUCTASE TRANSMEMBRANE COMPONENT 3-RELATED"/>
    <property type="match status" value="1"/>
</dbReference>
<dbReference type="EMBL" id="KN847975">
    <property type="protein sequence ID" value="KIR49412.1"/>
    <property type="molecule type" value="Genomic_DNA"/>
</dbReference>
<proteinExistence type="inferred from homology"/>
<comment type="similarity">
    <text evidence="2">Belongs to the ferric reductase (FRE) family.</text>
</comment>
<dbReference type="AlphaFoldDB" id="A0A0D0TRU0"/>
<dbReference type="GO" id="GO:0052851">
    <property type="term" value="F:ferric-chelate reductase (NADPH) activity"/>
    <property type="evidence" value="ECO:0007669"/>
    <property type="project" value="UniProtKB-EC"/>
</dbReference>
<organism evidence="17">
    <name type="scientific">Cryptococcus bacillisporus CA1280</name>
    <dbReference type="NCBI Taxonomy" id="1296109"/>
    <lineage>
        <taxon>Eukaryota</taxon>
        <taxon>Fungi</taxon>
        <taxon>Dikarya</taxon>
        <taxon>Basidiomycota</taxon>
        <taxon>Agaricomycotina</taxon>
        <taxon>Tremellomycetes</taxon>
        <taxon>Tremellales</taxon>
        <taxon>Cryptococcaceae</taxon>
        <taxon>Cryptococcus</taxon>
        <taxon>Cryptococcus gattii species complex</taxon>
    </lineage>
</organism>
<dbReference type="Pfam" id="PF01794">
    <property type="entry name" value="Ferric_reduct"/>
    <property type="match status" value="1"/>
</dbReference>
<evidence type="ECO:0000256" key="12">
    <source>
        <dbReference type="ARBA" id="ARBA00023180"/>
    </source>
</evidence>
<feature type="region of interest" description="Disordered" evidence="14">
    <location>
        <begin position="102"/>
        <end position="134"/>
    </location>
</feature>
<dbReference type="InterPro" id="IPR017938">
    <property type="entry name" value="Riboflavin_synthase-like_b-brl"/>
</dbReference>
<evidence type="ECO:0000256" key="14">
    <source>
        <dbReference type="SAM" id="MobiDB-lite"/>
    </source>
</evidence>
<dbReference type="PANTHER" id="PTHR32361">
    <property type="entry name" value="FERRIC/CUPRIC REDUCTASE TRANSMEMBRANE COMPONENT"/>
    <property type="match status" value="1"/>
</dbReference>
<keyword evidence="5" id="KW-1003">Cell membrane</keyword>
<feature type="transmembrane region" description="Helical" evidence="15">
    <location>
        <begin position="59"/>
        <end position="79"/>
    </location>
</feature>
<keyword evidence="8 15" id="KW-1133">Transmembrane helix</keyword>
<evidence type="ECO:0000256" key="9">
    <source>
        <dbReference type="ARBA" id="ARBA00023002"/>
    </source>
</evidence>
<sequence length="715" mass="77323">MSSIAATATAVIVNFAKGGGHGTQLTETMSPAQASLQAKMQAEKKAQSLLNQQMVQNTWIGLAALFALCWIFILPRFFARASASCKSQRGGGLWTGWLMRGGSRSPTDDSQPSSSSDDHISQSSSDPSPSVQPPTHVRPLLSYIPYSSTLFFARPFQRLGYGFKSFMKMYEFYLFLFYLLLVLFTICWKSDLQPKATNSGSGADYKRSGYVAAAHFPLCIALGVRNNILGLLVGKSYERLKIWHKISGRLMFAATVWHVVAYVVKWARAGDFTSQNAKLYVIYGWVAVAAFIIIMITSVPWARNAFYGIFKVAHILGFVAMLVGLGYHIRHQSYAIAITVPSALVYAISCFFAMTKTRFATAELVAHPGTDFVTLTIPALRTGWRAGQHVRLRVPGTGFVHAFEGHPFTIASAADAGPAVLLIKNAGDWSRRLCKLARKRTGDAEANGAPRKVTVIVEGPYGGFGNMLPGSYSSVLTIAGGSGVTHSLGLAQELVLAAPRGAVRARTVDLVWMVRTAAMAAPLMPTIHQLVRDARNWEARCLASKEQKVQPTALRVHIHITQTADNHDIHLLNLHAAPALDNEKITTDISRSASSEGISSGSLTPVDLSPGLEGDKEKFAYMTDHPASEGDFTSSILSGIVVHPGRPDVSVFVSGIVDETIARYEGTGVSLCGVCVTTCGPDSLLEDVLNAGCRVDDKKQRAVGGLEIEEESFGF</sequence>
<keyword evidence="11 15" id="KW-0472">Membrane</keyword>
<dbReference type="SFLD" id="SFLDG01168">
    <property type="entry name" value="Ferric_reductase_subgroup_(FRE"/>
    <property type="match status" value="1"/>
</dbReference>
<feature type="domain" description="FAD-binding FR-type" evidence="16">
    <location>
        <begin position="352"/>
        <end position="467"/>
    </location>
</feature>
<keyword evidence="10" id="KW-0406">Ion transport</keyword>
<evidence type="ECO:0000259" key="16">
    <source>
        <dbReference type="PROSITE" id="PS51384"/>
    </source>
</evidence>
<feature type="transmembrane region" description="Helical" evidence="15">
    <location>
        <begin position="335"/>
        <end position="354"/>
    </location>
</feature>
<evidence type="ECO:0000256" key="13">
    <source>
        <dbReference type="ARBA" id="ARBA00048483"/>
    </source>
</evidence>
<keyword evidence="6 15" id="KW-0812">Transmembrane</keyword>
<dbReference type="InterPro" id="IPR013130">
    <property type="entry name" value="Fe3_Rdtase_TM_dom"/>
</dbReference>
<dbReference type="CDD" id="cd06186">
    <property type="entry name" value="NOX_Duox_like_FAD_NADP"/>
    <property type="match status" value="1"/>
</dbReference>
<gene>
    <name evidence="17" type="ORF">I312_01567</name>
</gene>
<dbReference type="InterPro" id="IPR051410">
    <property type="entry name" value="Ferric/Cupric_Reductase"/>
</dbReference>
<dbReference type="SUPFAM" id="SSF52343">
    <property type="entry name" value="Ferredoxin reductase-like, C-terminal NADP-linked domain"/>
    <property type="match status" value="1"/>
</dbReference>
<dbReference type="EC" id="1.16.1.9" evidence="3"/>
<evidence type="ECO:0000313" key="17">
    <source>
        <dbReference type="EMBL" id="KIR49412.1"/>
    </source>
</evidence>
<dbReference type="InterPro" id="IPR013112">
    <property type="entry name" value="FAD-bd_8"/>
</dbReference>
<keyword evidence="7" id="KW-0249">Electron transport</keyword>
<evidence type="ECO:0000256" key="8">
    <source>
        <dbReference type="ARBA" id="ARBA00022989"/>
    </source>
</evidence>
<dbReference type="InterPro" id="IPR017927">
    <property type="entry name" value="FAD-bd_FR_type"/>
</dbReference>
<keyword evidence="9" id="KW-0560">Oxidoreductase</keyword>
<evidence type="ECO:0000256" key="4">
    <source>
        <dbReference type="ARBA" id="ARBA00022448"/>
    </source>
</evidence>
<dbReference type="SUPFAM" id="SSF63380">
    <property type="entry name" value="Riboflavin synthase domain-like"/>
    <property type="match status" value="1"/>
</dbReference>
<keyword evidence="4" id="KW-0813">Transport</keyword>
<dbReference type="Pfam" id="PF08030">
    <property type="entry name" value="NAD_binding_6"/>
    <property type="match status" value="1"/>
</dbReference>